<organism evidence="3 4">
    <name type="scientific">Corynebacterium anserum</name>
    <dbReference type="NCBI Taxonomy" id="2684406"/>
    <lineage>
        <taxon>Bacteria</taxon>
        <taxon>Bacillati</taxon>
        <taxon>Actinomycetota</taxon>
        <taxon>Actinomycetes</taxon>
        <taxon>Mycobacteriales</taxon>
        <taxon>Corynebacteriaceae</taxon>
        <taxon>Corynebacterium</taxon>
    </lineage>
</organism>
<gene>
    <name evidence="3" type="ORF">GP473_00685</name>
</gene>
<keyword evidence="4" id="KW-1185">Reference proteome</keyword>
<dbReference type="KEGG" id="cans:GP473_00685"/>
<sequence>MKTIAVIGPEQRRAQTLATQLMRCRVKVGAGPQDNPDGVIAVVGEWSPRDQEVVDAVSQAMGALVLYRPSSKQEGSNPWPQQPGVYHCTSVAEVQSAVDSLFLNRSRWYADARRADLEREDRVRIAVRLEMRRVATSLAEHMEDVNRAHERFVAHLQVALLRHGLAWPTIETTREVGEMEVTRNKMGEAVAVAAGLLGGVALGFGLGRVTGQPLLGLLCGVLVAAVGAGVRVAMVRTQRREADLAKYRANVRESWMALVADVMSRAHIPRVHESLAASALGRVTPHGPTLGTTTPSGASLGITTPHGATFGTTTPHGASFDSTTPGGGR</sequence>
<dbReference type="AlphaFoldDB" id="A0A7G7YLP1"/>
<dbReference type="RefSeq" id="WP_185769629.1">
    <property type="nucleotide sequence ID" value="NZ_CP046883.1"/>
</dbReference>
<accession>A0A7G7YLP1</accession>
<evidence type="ECO:0000256" key="1">
    <source>
        <dbReference type="SAM" id="MobiDB-lite"/>
    </source>
</evidence>
<protein>
    <submittedName>
        <fullName evidence="3">Uncharacterized protein</fullName>
    </submittedName>
</protein>
<evidence type="ECO:0000313" key="3">
    <source>
        <dbReference type="EMBL" id="QNH95411.1"/>
    </source>
</evidence>
<proteinExistence type="predicted"/>
<feature type="compositionally biased region" description="Polar residues" evidence="1">
    <location>
        <begin position="320"/>
        <end position="329"/>
    </location>
</feature>
<feature type="compositionally biased region" description="Low complexity" evidence="1">
    <location>
        <begin position="287"/>
        <end position="318"/>
    </location>
</feature>
<name>A0A7G7YLP1_9CORY</name>
<keyword evidence="2" id="KW-0812">Transmembrane</keyword>
<feature type="transmembrane region" description="Helical" evidence="2">
    <location>
        <begin position="189"/>
        <end position="207"/>
    </location>
</feature>
<feature type="region of interest" description="Disordered" evidence="1">
    <location>
        <begin position="279"/>
        <end position="329"/>
    </location>
</feature>
<dbReference type="Proteomes" id="UP000515275">
    <property type="component" value="Chromosome"/>
</dbReference>
<dbReference type="EMBL" id="CP046883">
    <property type="protein sequence ID" value="QNH95411.1"/>
    <property type="molecule type" value="Genomic_DNA"/>
</dbReference>
<reference evidence="3 4" key="1">
    <citation type="submission" date="2019-12" db="EMBL/GenBank/DDBJ databases">
        <title>Corynebacterium sp. nov., isolated from feces of the Anser Albifrons in China.</title>
        <authorList>
            <person name="Liu Q."/>
        </authorList>
    </citation>
    <scope>NUCLEOTIDE SEQUENCE [LARGE SCALE GENOMIC DNA]</scope>
    <source>
        <strain evidence="3 4">23H37-10</strain>
    </source>
</reference>
<feature type="transmembrane region" description="Helical" evidence="2">
    <location>
        <begin position="213"/>
        <end position="234"/>
    </location>
</feature>
<evidence type="ECO:0000313" key="4">
    <source>
        <dbReference type="Proteomes" id="UP000515275"/>
    </source>
</evidence>
<evidence type="ECO:0000256" key="2">
    <source>
        <dbReference type="SAM" id="Phobius"/>
    </source>
</evidence>
<keyword evidence="2" id="KW-1133">Transmembrane helix</keyword>
<keyword evidence="2" id="KW-0472">Membrane</keyword>